<keyword evidence="1" id="KW-0808">Transferase</keyword>
<name>A0A3L9MCN0_9FLAO</name>
<dbReference type="GO" id="GO:0004311">
    <property type="term" value="F:geranylgeranyl diphosphate synthase activity"/>
    <property type="evidence" value="ECO:0007669"/>
    <property type="project" value="InterPro"/>
</dbReference>
<sequence length="279" mass="32821">MKSIYDEVSFSLSKIVTQKYSTSFSMGIKALHPQLREAIYSIYGFVRLADEIVDSFHGYNQKQLLIDFKNETEKALAAKISLNPIIHSFQETVHKYQIEEKLIHQFLHSMEMDLEKIEYNSDLYKEYILGSAEVVGLMCLHIFVEGDKVKYDELKPFAMKLGSAFQKINFLRDLRDDYYVLGRTYFPNVDLTEFNDHIKMEIERDINTEFEEALIGINRLPITSKFGVYLAYKYYFSLFKKIQKSSAKKVLNERIRIPNSDKFLMLSRSYLDYKFSNLV</sequence>
<evidence type="ECO:0000256" key="1">
    <source>
        <dbReference type="ARBA" id="ARBA00022679"/>
    </source>
</evidence>
<reference evidence="2 3" key="1">
    <citation type="submission" date="2018-10" db="EMBL/GenBank/DDBJ databases">
        <authorList>
            <person name="Chen X."/>
        </authorList>
    </citation>
    <scope>NUCLEOTIDE SEQUENCE [LARGE SCALE GENOMIC DNA]</scope>
    <source>
        <strain evidence="2 3">YIM 102668</strain>
    </source>
</reference>
<dbReference type="SFLD" id="SFLDG01212">
    <property type="entry name" value="Phytoene_synthase_like"/>
    <property type="match status" value="1"/>
</dbReference>
<dbReference type="SFLD" id="SFLDS00005">
    <property type="entry name" value="Isoprenoid_Synthase_Type_I"/>
    <property type="match status" value="1"/>
</dbReference>
<evidence type="ECO:0000313" key="2">
    <source>
        <dbReference type="EMBL" id="RLZ10758.1"/>
    </source>
</evidence>
<dbReference type="InterPro" id="IPR002060">
    <property type="entry name" value="Squ/phyt_synthse"/>
</dbReference>
<dbReference type="InterPro" id="IPR044843">
    <property type="entry name" value="Trans_IPPS_bact-type"/>
</dbReference>
<protein>
    <submittedName>
        <fullName evidence="2">Phytoene/squalene synthase family protein</fullName>
    </submittedName>
</protein>
<dbReference type="SUPFAM" id="SSF48576">
    <property type="entry name" value="Terpenoid synthases"/>
    <property type="match status" value="1"/>
</dbReference>
<keyword evidence="3" id="KW-1185">Reference proteome</keyword>
<dbReference type="SFLD" id="SFLDG01018">
    <property type="entry name" value="Squalene/Phytoene_Synthase_Lik"/>
    <property type="match status" value="1"/>
</dbReference>
<dbReference type="GO" id="GO:0016117">
    <property type="term" value="P:carotenoid biosynthetic process"/>
    <property type="evidence" value="ECO:0007669"/>
    <property type="project" value="UniProtKB-ARBA"/>
</dbReference>
<dbReference type="PROSITE" id="PS01045">
    <property type="entry name" value="SQUALEN_PHYTOEN_SYN_2"/>
    <property type="match status" value="1"/>
</dbReference>
<dbReference type="GO" id="GO:0051996">
    <property type="term" value="F:squalene synthase [NAD(P)H] activity"/>
    <property type="evidence" value="ECO:0007669"/>
    <property type="project" value="InterPro"/>
</dbReference>
<dbReference type="InterPro" id="IPR033904">
    <property type="entry name" value="Trans_IPPS_HH"/>
</dbReference>
<dbReference type="Pfam" id="PF00494">
    <property type="entry name" value="SQS_PSY"/>
    <property type="match status" value="1"/>
</dbReference>
<dbReference type="InterPro" id="IPR008949">
    <property type="entry name" value="Isoprenoid_synthase_dom_sf"/>
</dbReference>
<dbReference type="PANTHER" id="PTHR31480">
    <property type="entry name" value="BIFUNCTIONAL LYCOPENE CYCLASE/PHYTOENE SYNTHASE"/>
    <property type="match status" value="1"/>
</dbReference>
<dbReference type="Gene3D" id="1.10.600.10">
    <property type="entry name" value="Farnesyl Diphosphate Synthase"/>
    <property type="match status" value="1"/>
</dbReference>
<organism evidence="2 3">
    <name type="scientific">Faecalibacter macacae</name>
    <dbReference type="NCBI Taxonomy" id="1859289"/>
    <lineage>
        <taxon>Bacteria</taxon>
        <taxon>Pseudomonadati</taxon>
        <taxon>Bacteroidota</taxon>
        <taxon>Flavobacteriia</taxon>
        <taxon>Flavobacteriales</taxon>
        <taxon>Weeksellaceae</taxon>
        <taxon>Faecalibacter</taxon>
    </lineage>
</organism>
<comment type="caution">
    <text evidence="2">The sequence shown here is derived from an EMBL/GenBank/DDBJ whole genome shotgun (WGS) entry which is preliminary data.</text>
</comment>
<gene>
    <name evidence="2" type="ORF">EAH69_06330</name>
</gene>
<dbReference type="EMBL" id="RDOJ01000006">
    <property type="protein sequence ID" value="RLZ10758.1"/>
    <property type="molecule type" value="Genomic_DNA"/>
</dbReference>
<dbReference type="RefSeq" id="WP_121934343.1">
    <property type="nucleotide sequence ID" value="NZ_RDOJ01000006.1"/>
</dbReference>
<dbReference type="Proteomes" id="UP000275348">
    <property type="component" value="Unassembled WGS sequence"/>
</dbReference>
<dbReference type="OrthoDB" id="9787280at2"/>
<dbReference type="CDD" id="cd00683">
    <property type="entry name" value="Trans_IPPS_HH"/>
    <property type="match status" value="1"/>
</dbReference>
<proteinExistence type="predicted"/>
<dbReference type="InterPro" id="IPR019845">
    <property type="entry name" value="Squalene/phytoene_synthase_CS"/>
</dbReference>
<dbReference type="AlphaFoldDB" id="A0A3L9MCN0"/>
<evidence type="ECO:0000313" key="3">
    <source>
        <dbReference type="Proteomes" id="UP000275348"/>
    </source>
</evidence>
<accession>A0A3L9MCN0</accession>